<proteinExistence type="predicted"/>
<gene>
    <name evidence="2" type="ORF">BOTNAR_0276g00090</name>
</gene>
<evidence type="ECO:0000313" key="3">
    <source>
        <dbReference type="Proteomes" id="UP000297452"/>
    </source>
</evidence>
<evidence type="ECO:0000256" key="1">
    <source>
        <dbReference type="SAM" id="MobiDB-lite"/>
    </source>
</evidence>
<feature type="compositionally biased region" description="Basic and acidic residues" evidence="1">
    <location>
        <begin position="11"/>
        <end position="21"/>
    </location>
</feature>
<protein>
    <submittedName>
        <fullName evidence="2">Uncharacterized protein</fullName>
    </submittedName>
</protein>
<sequence>MSRATPSHGSRMRENTPRIREATSPVEKLQAIMKSKDEEPVKHKAQVQVSADNLRDDLISMRKCLTCSICDQLL</sequence>
<reference evidence="2 3" key="1">
    <citation type="submission" date="2017-12" db="EMBL/GenBank/DDBJ databases">
        <title>Comparative genomics of Botrytis spp.</title>
        <authorList>
            <person name="Valero-Jimenez C.A."/>
            <person name="Tapia P."/>
            <person name="Veloso J."/>
            <person name="Silva-Moreno E."/>
            <person name="Staats M."/>
            <person name="Valdes J.H."/>
            <person name="Van Kan J.A.L."/>
        </authorList>
    </citation>
    <scope>NUCLEOTIDE SEQUENCE [LARGE SCALE GENOMIC DNA]</scope>
    <source>
        <strain evidence="2 3">MUCL2120</strain>
    </source>
</reference>
<name>A0A4Z1HXZ6_9HELO</name>
<dbReference type="OrthoDB" id="6105938at2759"/>
<dbReference type="AlphaFoldDB" id="A0A4Z1HXZ6"/>
<evidence type="ECO:0000313" key="2">
    <source>
        <dbReference type="EMBL" id="TGO54149.1"/>
    </source>
</evidence>
<organism evidence="2 3">
    <name type="scientific">Botryotinia narcissicola</name>
    <dbReference type="NCBI Taxonomy" id="278944"/>
    <lineage>
        <taxon>Eukaryota</taxon>
        <taxon>Fungi</taxon>
        <taxon>Dikarya</taxon>
        <taxon>Ascomycota</taxon>
        <taxon>Pezizomycotina</taxon>
        <taxon>Leotiomycetes</taxon>
        <taxon>Helotiales</taxon>
        <taxon>Sclerotiniaceae</taxon>
        <taxon>Botryotinia</taxon>
    </lineage>
</organism>
<keyword evidence="3" id="KW-1185">Reference proteome</keyword>
<comment type="caution">
    <text evidence="2">The sequence shown here is derived from an EMBL/GenBank/DDBJ whole genome shotgun (WGS) entry which is preliminary data.</text>
</comment>
<feature type="region of interest" description="Disordered" evidence="1">
    <location>
        <begin position="1"/>
        <end position="26"/>
    </location>
</feature>
<accession>A0A4Z1HXZ6</accession>
<dbReference type="EMBL" id="PQXJ01000276">
    <property type="protein sequence ID" value="TGO54149.1"/>
    <property type="molecule type" value="Genomic_DNA"/>
</dbReference>
<dbReference type="Proteomes" id="UP000297452">
    <property type="component" value="Unassembled WGS sequence"/>
</dbReference>